<dbReference type="AlphaFoldDB" id="A0AA39TPS2"/>
<organism evidence="1 2">
    <name type="scientific">Armillaria tabescens</name>
    <name type="common">Ringless honey mushroom</name>
    <name type="synonym">Agaricus tabescens</name>
    <dbReference type="NCBI Taxonomy" id="1929756"/>
    <lineage>
        <taxon>Eukaryota</taxon>
        <taxon>Fungi</taxon>
        <taxon>Dikarya</taxon>
        <taxon>Basidiomycota</taxon>
        <taxon>Agaricomycotina</taxon>
        <taxon>Agaricomycetes</taxon>
        <taxon>Agaricomycetidae</taxon>
        <taxon>Agaricales</taxon>
        <taxon>Marasmiineae</taxon>
        <taxon>Physalacriaceae</taxon>
        <taxon>Desarmillaria</taxon>
    </lineage>
</organism>
<dbReference type="RefSeq" id="XP_060337099.1">
    <property type="nucleotide sequence ID" value="XM_060471534.1"/>
</dbReference>
<evidence type="ECO:0000313" key="1">
    <source>
        <dbReference type="EMBL" id="KAK0466272.1"/>
    </source>
</evidence>
<protein>
    <submittedName>
        <fullName evidence="1">Uncharacterized protein</fullName>
    </submittedName>
</protein>
<name>A0AA39TPS2_ARMTA</name>
<keyword evidence="2" id="KW-1185">Reference proteome</keyword>
<evidence type="ECO:0000313" key="2">
    <source>
        <dbReference type="Proteomes" id="UP001175211"/>
    </source>
</evidence>
<dbReference type="GeneID" id="85355082"/>
<gene>
    <name evidence="1" type="ORF">EV420DRAFT_1510834</name>
</gene>
<comment type="caution">
    <text evidence="1">The sequence shown here is derived from an EMBL/GenBank/DDBJ whole genome shotgun (WGS) entry which is preliminary data.</text>
</comment>
<sequence>MTWPDPVLRQFQSVPPTPAENDFHGSYNKLLYCLFPFDSPYTVVPQYLKPGSRDSSGWIMTFEIVFDNRPVFILELKNPEALKFVSSRGEADDQIRRRISDLRPYCPISTLHAVSAIGTRLCFYQLDTADEEAEIKPLAIPRHPTRVNDTAPEKRWNCDVLDAEGEKRFRSIVEEIKEECAKLL</sequence>
<reference evidence="1" key="1">
    <citation type="submission" date="2023-06" db="EMBL/GenBank/DDBJ databases">
        <authorList>
            <consortium name="Lawrence Berkeley National Laboratory"/>
            <person name="Ahrendt S."/>
            <person name="Sahu N."/>
            <person name="Indic B."/>
            <person name="Wong-Bajracharya J."/>
            <person name="Merenyi Z."/>
            <person name="Ke H.-M."/>
            <person name="Monk M."/>
            <person name="Kocsube S."/>
            <person name="Drula E."/>
            <person name="Lipzen A."/>
            <person name="Balint B."/>
            <person name="Henrissat B."/>
            <person name="Andreopoulos B."/>
            <person name="Martin F.M."/>
            <person name="Harder C.B."/>
            <person name="Rigling D."/>
            <person name="Ford K.L."/>
            <person name="Foster G.D."/>
            <person name="Pangilinan J."/>
            <person name="Papanicolaou A."/>
            <person name="Barry K."/>
            <person name="LaButti K."/>
            <person name="Viragh M."/>
            <person name="Koriabine M."/>
            <person name="Yan M."/>
            <person name="Riley R."/>
            <person name="Champramary S."/>
            <person name="Plett K.L."/>
            <person name="Tsai I.J."/>
            <person name="Slot J."/>
            <person name="Sipos G."/>
            <person name="Plett J."/>
            <person name="Nagy L.G."/>
            <person name="Grigoriev I.V."/>
        </authorList>
    </citation>
    <scope>NUCLEOTIDE SEQUENCE</scope>
    <source>
        <strain evidence="1">CCBAS 213</strain>
    </source>
</reference>
<proteinExistence type="predicted"/>
<dbReference type="EMBL" id="JAUEPS010000004">
    <property type="protein sequence ID" value="KAK0466272.1"/>
    <property type="molecule type" value="Genomic_DNA"/>
</dbReference>
<dbReference type="Proteomes" id="UP001175211">
    <property type="component" value="Unassembled WGS sequence"/>
</dbReference>
<accession>A0AA39TPS2</accession>